<protein>
    <submittedName>
        <fullName evidence="1">Uncharacterized protein</fullName>
    </submittedName>
</protein>
<keyword evidence="2" id="KW-1185">Reference proteome</keyword>
<dbReference type="AlphaFoldDB" id="A0A067BWV9"/>
<evidence type="ECO:0000313" key="1">
    <source>
        <dbReference type="EMBL" id="KDO18776.1"/>
    </source>
</evidence>
<dbReference type="KEGG" id="spar:SPRG_15566"/>
<sequence length="131" mass="14729">MFLYDQAASILNVLAAYQDGYTKDTIALTRLLRYQQVYSKQCDYSAFPRPFQRAALPRARCTAPQLRARANTHAFEAQLGYKHMRLALGYGHAPVVGFFISRHFALPSFGLRIGCAWCLRAKLVASLVCVP</sequence>
<name>A0A067BWV9_SAPPC</name>
<proteinExistence type="predicted"/>
<evidence type="ECO:0000313" key="2">
    <source>
        <dbReference type="Proteomes" id="UP000030745"/>
    </source>
</evidence>
<organism evidence="1 2">
    <name type="scientific">Saprolegnia parasitica (strain CBS 223.65)</name>
    <dbReference type="NCBI Taxonomy" id="695850"/>
    <lineage>
        <taxon>Eukaryota</taxon>
        <taxon>Sar</taxon>
        <taxon>Stramenopiles</taxon>
        <taxon>Oomycota</taxon>
        <taxon>Saprolegniomycetes</taxon>
        <taxon>Saprolegniales</taxon>
        <taxon>Saprolegniaceae</taxon>
        <taxon>Saprolegnia</taxon>
    </lineage>
</organism>
<dbReference type="RefSeq" id="XP_012210522.1">
    <property type="nucleotide sequence ID" value="XM_012355132.1"/>
</dbReference>
<dbReference type="Proteomes" id="UP000030745">
    <property type="component" value="Unassembled WGS sequence"/>
</dbReference>
<dbReference type="VEuPathDB" id="FungiDB:SPRG_15566"/>
<reference evidence="1 2" key="1">
    <citation type="journal article" date="2013" name="PLoS Genet.">
        <title>Distinctive expansion of potential virulence genes in the genome of the oomycete fish pathogen Saprolegnia parasitica.</title>
        <authorList>
            <person name="Jiang R.H."/>
            <person name="de Bruijn I."/>
            <person name="Haas B.J."/>
            <person name="Belmonte R."/>
            <person name="Lobach L."/>
            <person name="Christie J."/>
            <person name="van den Ackerveken G."/>
            <person name="Bottin A."/>
            <person name="Bulone V."/>
            <person name="Diaz-Moreno S.M."/>
            <person name="Dumas B."/>
            <person name="Fan L."/>
            <person name="Gaulin E."/>
            <person name="Govers F."/>
            <person name="Grenville-Briggs L.J."/>
            <person name="Horner N.R."/>
            <person name="Levin J.Z."/>
            <person name="Mammella M."/>
            <person name="Meijer H.J."/>
            <person name="Morris P."/>
            <person name="Nusbaum C."/>
            <person name="Oome S."/>
            <person name="Phillips A.J."/>
            <person name="van Rooyen D."/>
            <person name="Rzeszutek E."/>
            <person name="Saraiva M."/>
            <person name="Secombes C.J."/>
            <person name="Seidl M.F."/>
            <person name="Snel B."/>
            <person name="Stassen J.H."/>
            <person name="Sykes S."/>
            <person name="Tripathy S."/>
            <person name="van den Berg H."/>
            <person name="Vega-Arreguin J.C."/>
            <person name="Wawra S."/>
            <person name="Young S.K."/>
            <person name="Zeng Q."/>
            <person name="Dieguez-Uribeondo J."/>
            <person name="Russ C."/>
            <person name="Tyler B.M."/>
            <person name="van West P."/>
        </authorList>
    </citation>
    <scope>NUCLEOTIDE SEQUENCE [LARGE SCALE GENOMIC DNA]</scope>
    <source>
        <strain evidence="1 2">CBS 223.65</strain>
    </source>
</reference>
<accession>A0A067BWV9</accession>
<gene>
    <name evidence="1" type="ORF">SPRG_15566</name>
</gene>
<dbReference type="EMBL" id="KK583396">
    <property type="protein sequence ID" value="KDO18776.1"/>
    <property type="molecule type" value="Genomic_DNA"/>
</dbReference>
<dbReference type="GeneID" id="24137278"/>